<accession>A0A2K2ASY0</accession>
<reference evidence="1 2" key="1">
    <citation type="journal article" date="2006" name="Science">
        <title>The genome of black cottonwood, Populus trichocarpa (Torr. &amp; Gray).</title>
        <authorList>
            <person name="Tuskan G.A."/>
            <person name="Difazio S."/>
            <person name="Jansson S."/>
            <person name="Bohlmann J."/>
            <person name="Grigoriev I."/>
            <person name="Hellsten U."/>
            <person name="Putnam N."/>
            <person name="Ralph S."/>
            <person name="Rombauts S."/>
            <person name="Salamov A."/>
            <person name="Schein J."/>
            <person name="Sterck L."/>
            <person name="Aerts A."/>
            <person name="Bhalerao R.R."/>
            <person name="Bhalerao R.P."/>
            <person name="Blaudez D."/>
            <person name="Boerjan W."/>
            <person name="Brun A."/>
            <person name="Brunner A."/>
            <person name="Busov V."/>
            <person name="Campbell M."/>
            <person name="Carlson J."/>
            <person name="Chalot M."/>
            <person name="Chapman J."/>
            <person name="Chen G.L."/>
            <person name="Cooper D."/>
            <person name="Coutinho P.M."/>
            <person name="Couturier J."/>
            <person name="Covert S."/>
            <person name="Cronk Q."/>
            <person name="Cunningham R."/>
            <person name="Davis J."/>
            <person name="Degroeve S."/>
            <person name="Dejardin A."/>
            <person name="Depamphilis C."/>
            <person name="Detter J."/>
            <person name="Dirks B."/>
            <person name="Dubchak I."/>
            <person name="Duplessis S."/>
            <person name="Ehlting J."/>
            <person name="Ellis B."/>
            <person name="Gendler K."/>
            <person name="Goodstein D."/>
            <person name="Gribskov M."/>
            <person name="Grimwood J."/>
            <person name="Groover A."/>
            <person name="Gunter L."/>
            <person name="Hamberger B."/>
            <person name="Heinze B."/>
            <person name="Helariutta Y."/>
            <person name="Henrissat B."/>
            <person name="Holligan D."/>
            <person name="Holt R."/>
            <person name="Huang W."/>
            <person name="Islam-Faridi N."/>
            <person name="Jones S."/>
            <person name="Jones-Rhoades M."/>
            <person name="Jorgensen R."/>
            <person name="Joshi C."/>
            <person name="Kangasjarvi J."/>
            <person name="Karlsson J."/>
            <person name="Kelleher C."/>
            <person name="Kirkpatrick R."/>
            <person name="Kirst M."/>
            <person name="Kohler A."/>
            <person name="Kalluri U."/>
            <person name="Larimer F."/>
            <person name="Leebens-Mack J."/>
            <person name="Leple J.C."/>
            <person name="Locascio P."/>
            <person name="Lou Y."/>
            <person name="Lucas S."/>
            <person name="Martin F."/>
            <person name="Montanini B."/>
            <person name="Napoli C."/>
            <person name="Nelson D.R."/>
            <person name="Nelson C."/>
            <person name="Nieminen K."/>
            <person name="Nilsson O."/>
            <person name="Pereda V."/>
            <person name="Peter G."/>
            <person name="Philippe R."/>
            <person name="Pilate G."/>
            <person name="Poliakov A."/>
            <person name="Razumovskaya J."/>
            <person name="Richardson P."/>
            <person name="Rinaldi C."/>
            <person name="Ritland K."/>
            <person name="Rouze P."/>
            <person name="Ryaboy D."/>
            <person name="Schmutz J."/>
            <person name="Schrader J."/>
            <person name="Segerman B."/>
            <person name="Shin H."/>
            <person name="Siddiqui A."/>
            <person name="Sterky F."/>
            <person name="Terry A."/>
            <person name="Tsai C.J."/>
            <person name="Uberbacher E."/>
            <person name="Unneberg P."/>
            <person name="Vahala J."/>
            <person name="Wall K."/>
            <person name="Wessler S."/>
            <person name="Yang G."/>
            <person name="Yin T."/>
            <person name="Douglas C."/>
            <person name="Marra M."/>
            <person name="Sandberg G."/>
            <person name="Van de Peer Y."/>
            <person name="Rokhsar D."/>
        </authorList>
    </citation>
    <scope>NUCLEOTIDE SEQUENCE [LARGE SCALE GENOMIC DNA]</scope>
    <source>
        <strain evidence="2">cv. Nisqually</strain>
    </source>
</reference>
<evidence type="ECO:0000313" key="1">
    <source>
        <dbReference type="EMBL" id="PNT40630.1"/>
    </source>
</evidence>
<dbReference type="InParanoid" id="A0A2K2ASY0"/>
<organism evidence="1 2">
    <name type="scientific">Populus trichocarpa</name>
    <name type="common">Western balsam poplar</name>
    <name type="synonym">Populus balsamifera subsp. trichocarpa</name>
    <dbReference type="NCBI Taxonomy" id="3694"/>
    <lineage>
        <taxon>Eukaryota</taxon>
        <taxon>Viridiplantae</taxon>
        <taxon>Streptophyta</taxon>
        <taxon>Embryophyta</taxon>
        <taxon>Tracheophyta</taxon>
        <taxon>Spermatophyta</taxon>
        <taxon>Magnoliopsida</taxon>
        <taxon>eudicotyledons</taxon>
        <taxon>Gunneridae</taxon>
        <taxon>Pentapetalae</taxon>
        <taxon>rosids</taxon>
        <taxon>fabids</taxon>
        <taxon>Malpighiales</taxon>
        <taxon>Salicaceae</taxon>
        <taxon>Saliceae</taxon>
        <taxon>Populus</taxon>
    </lineage>
</organism>
<dbReference type="AlphaFoldDB" id="A0A2K2ASY0"/>
<dbReference type="Proteomes" id="UP000006729">
    <property type="component" value="Chromosome 4"/>
</dbReference>
<proteinExistence type="predicted"/>
<dbReference type="EMBL" id="CM009293">
    <property type="protein sequence ID" value="PNT40630.1"/>
    <property type="molecule type" value="Genomic_DNA"/>
</dbReference>
<evidence type="ECO:0000313" key="2">
    <source>
        <dbReference type="Proteomes" id="UP000006729"/>
    </source>
</evidence>
<protein>
    <submittedName>
        <fullName evidence="1">Uncharacterized protein</fullName>
    </submittedName>
</protein>
<name>A0A2K2ASY0_POPTR</name>
<keyword evidence="2" id="KW-1185">Reference proteome</keyword>
<gene>
    <name evidence="1" type="ORF">POPTR_004G108100</name>
</gene>
<sequence>MLIFTHYMHCKCRNYSTIKVHVSCKSAYVVDLCHCVSTFHLILHCEIHPNVSSRLRKVPEHQVKISNRNIC</sequence>